<evidence type="ECO:0000256" key="2">
    <source>
        <dbReference type="SAM" id="Phobius"/>
    </source>
</evidence>
<organism evidence="3 4">
    <name type="scientific">Micromonospora sediminimaris</name>
    <dbReference type="NCBI Taxonomy" id="547162"/>
    <lineage>
        <taxon>Bacteria</taxon>
        <taxon>Bacillati</taxon>
        <taxon>Actinomycetota</taxon>
        <taxon>Actinomycetes</taxon>
        <taxon>Micromonosporales</taxon>
        <taxon>Micromonosporaceae</taxon>
        <taxon>Micromonospora</taxon>
    </lineage>
</organism>
<evidence type="ECO:0000256" key="1">
    <source>
        <dbReference type="SAM" id="MobiDB-lite"/>
    </source>
</evidence>
<evidence type="ECO:0000313" key="4">
    <source>
        <dbReference type="Proteomes" id="UP000607311"/>
    </source>
</evidence>
<feature type="transmembrane region" description="Helical" evidence="2">
    <location>
        <begin position="37"/>
        <end position="57"/>
    </location>
</feature>
<dbReference type="EMBL" id="BOPD01000042">
    <property type="protein sequence ID" value="GIJ36135.1"/>
    <property type="molecule type" value="Genomic_DNA"/>
</dbReference>
<dbReference type="Proteomes" id="UP000607311">
    <property type="component" value="Unassembled WGS sequence"/>
</dbReference>
<proteinExistence type="predicted"/>
<feature type="region of interest" description="Disordered" evidence="1">
    <location>
        <begin position="61"/>
        <end position="143"/>
    </location>
</feature>
<protein>
    <submittedName>
        <fullName evidence="3">Uncharacterized protein</fullName>
    </submittedName>
</protein>
<gene>
    <name evidence="3" type="ORF">Vse01_52830</name>
</gene>
<accession>A0A9W5UY57</accession>
<name>A0A9W5UY57_9ACTN</name>
<keyword evidence="4" id="KW-1185">Reference proteome</keyword>
<feature type="compositionally biased region" description="Low complexity" evidence="1">
    <location>
        <begin position="82"/>
        <end position="91"/>
    </location>
</feature>
<keyword evidence="2" id="KW-0812">Transmembrane</keyword>
<reference evidence="3" key="1">
    <citation type="submission" date="2021-01" db="EMBL/GenBank/DDBJ databases">
        <title>Whole genome shotgun sequence of Verrucosispora sediminis NBRC 107745.</title>
        <authorList>
            <person name="Komaki H."/>
            <person name="Tamura T."/>
        </authorList>
    </citation>
    <scope>NUCLEOTIDE SEQUENCE</scope>
    <source>
        <strain evidence="3">NBRC 107745</strain>
    </source>
</reference>
<sequence>MRTHRTDLVSFAFGLLFLALAAWWLLAQVLGLVLPPAGWFLAGGLILVGGLGLIGALRSSRYNGRPAPADTPDDTGRKDSAPDAAESAADPLPGPATPDTPTGQPAPVSSARAADPDPQVDRTLDLFGGADETPPPGRQGRDA</sequence>
<keyword evidence="2" id="KW-0472">Membrane</keyword>
<dbReference type="AlphaFoldDB" id="A0A9W5UY57"/>
<dbReference type="OrthoDB" id="9942814at2"/>
<evidence type="ECO:0000313" key="3">
    <source>
        <dbReference type="EMBL" id="GIJ36135.1"/>
    </source>
</evidence>
<keyword evidence="2" id="KW-1133">Transmembrane helix</keyword>
<comment type="caution">
    <text evidence="3">The sequence shown here is derived from an EMBL/GenBank/DDBJ whole genome shotgun (WGS) entry which is preliminary data.</text>
</comment>